<feature type="region of interest" description="Disordered" evidence="1">
    <location>
        <begin position="1062"/>
        <end position="1128"/>
    </location>
</feature>
<feature type="compositionally biased region" description="Pro residues" evidence="1">
    <location>
        <begin position="606"/>
        <end position="617"/>
    </location>
</feature>
<evidence type="ECO:0000256" key="1">
    <source>
        <dbReference type="SAM" id="MobiDB-lite"/>
    </source>
</evidence>
<evidence type="ECO:0000313" key="2">
    <source>
        <dbReference type="Ensembl" id="ENSOKIP00005104816.1"/>
    </source>
</evidence>
<dbReference type="Ensembl" id="ENSOKIT00005112326.1">
    <property type="protein sequence ID" value="ENSOKIP00005104816.1"/>
    <property type="gene ID" value="ENSOKIG00005046093.1"/>
</dbReference>
<feature type="region of interest" description="Disordered" evidence="1">
    <location>
        <begin position="928"/>
        <end position="1002"/>
    </location>
</feature>
<dbReference type="GeneTree" id="ENSGT00730000111366"/>
<dbReference type="PANTHER" id="PTHR15275:SF0">
    <property type="entry name" value="MASTERMIND-LIKE DOMAIN-CONTAINING PROTEIN 1"/>
    <property type="match status" value="1"/>
</dbReference>
<dbReference type="GO" id="GO:0016604">
    <property type="term" value="C:nuclear body"/>
    <property type="evidence" value="ECO:0007669"/>
    <property type="project" value="TreeGrafter"/>
</dbReference>
<feature type="compositionally biased region" description="Low complexity" evidence="1">
    <location>
        <begin position="476"/>
        <end position="499"/>
    </location>
</feature>
<feature type="compositionally biased region" description="Low complexity" evidence="1">
    <location>
        <begin position="334"/>
        <end position="349"/>
    </location>
</feature>
<feature type="region of interest" description="Disordered" evidence="1">
    <location>
        <begin position="57"/>
        <end position="95"/>
    </location>
</feature>
<feature type="compositionally biased region" description="Gly residues" evidence="1">
    <location>
        <begin position="157"/>
        <end position="168"/>
    </location>
</feature>
<organism evidence="2 3">
    <name type="scientific">Oncorhynchus kisutch</name>
    <name type="common">Coho salmon</name>
    <name type="synonym">Salmo kisutch</name>
    <dbReference type="NCBI Taxonomy" id="8019"/>
    <lineage>
        <taxon>Eukaryota</taxon>
        <taxon>Metazoa</taxon>
        <taxon>Chordata</taxon>
        <taxon>Craniata</taxon>
        <taxon>Vertebrata</taxon>
        <taxon>Euteleostomi</taxon>
        <taxon>Actinopterygii</taxon>
        <taxon>Neopterygii</taxon>
        <taxon>Teleostei</taxon>
        <taxon>Protacanthopterygii</taxon>
        <taxon>Salmoniformes</taxon>
        <taxon>Salmonidae</taxon>
        <taxon>Salmoninae</taxon>
        <taxon>Oncorhynchus</taxon>
    </lineage>
</organism>
<feature type="compositionally biased region" description="Polar residues" evidence="1">
    <location>
        <begin position="171"/>
        <end position="180"/>
    </location>
</feature>
<feature type="compositionally biased region" description="Polar residues" evidence="1">
    <location>
        <begin position="957"/>
        <end position="968"/>
    </location>
</feature>
<feature type="compositionally biased region" description="Low complexity" evidence="1">
    <location>
        <begin position="390"/>
        <end position="400"/>
    </location>
</feature>
<feature type="region of interest" description="Disordered" evidence="1">
    <location>
        <begin position="109"/>
        <end position="621"/>
    </location>
</feature>
<feature type="compositionally biased region" description="Basic and acidic residues" evidence="1">
    <location>
        <begin position="204"/>
        <end position="215"/>
    </location>
</feature>
<evidence type="ECO:0000313" key="3">
    <source>
        <dbReference type="Proteomes" id="UP000694557"/>
    </source>
</evidence>
<feature type="compositionally biased region" description="Polar residues" evidence="1">
    <location>
        <begin position="367"/>
        <end position="389"/>
    </location>
</feature>
<feature type="compositionally biased region" description="Gly residues" evidence="1">
    <location>
        <begin position="732"/>
        <end position="749"/>
    </location>
</feature>
<feature type="compositionally biased region" description="Gly residues" evidence="1">
    <location>
        <begin position="118"/>
        <end position="128"/>
    </location>
</feature>
<reference evidence="2" key="2">
    <citation type="submission" date="2025-09" db="UniProtKB">
        <authorList>
            <consortium name="Ensembl"/>
        </authorList>
    </citation>
    <scope>IDENTIFICATION</scope>
</reference>
<dbReference type="Proteomes" id="UP000694557">
    <property type="component" value="Unassembled WGS sequence"/>
</dbReference>
<feature type="region of interest" description="Disordered" evidence="1">
    <location>
        <begin position="715"/>
        <end position="779"/>
    </location>
</feature>
<name>A0A8C7KZH4_ONCKI</name>
<feature type="compositionally biased region" description="Polar residues" evidence="1">
    <location>
        <begin position="316"/>
        <end position="333"/>
    </location>
</feature>
<feature type="compositionally biased region" description="Polar residues" evidence="1">
    <location>
        <begin position="500"/>
        <end position="516"/>
    </location>
</feature>
<keyword evidence="3" id="KW-1185">Reference proteome</keyword>
<dbReference type="InterPro" id="IPR026131">
    <property type="entry name" value="MAMLD1"/>
</dbReference>
<feature type="compositionally biased region" description="Basic residues" evidence="1">
    <location>
        <begin position="1071"/>
        <end position="1083"/>
    </location>
</feature>
<protein>
    <submittedName>
        <fullName evidence="2">Trithorax group protein osa</fullName>
    </submittedName>
</protein>
<feature type="compositionally biased region" description="Gly residues" evidence="1">
    <location>
        <begin position="1110"/>
        <end position="1126"/>
    </location>
</feature>
<dbReference type="PANTHER" id="PTHR15275">
    <property type="entry name" value="CG1 PROTEIN/F18"/>
    <property type="match status" value="1"/>
</dbReference>
<accession>A0A8C7KZH4</accession>
<feature type="compositionally biased region" description="Gly residues" evidence="1">
    <location>
        <begin position="58"/>
        <end position="76"/>
    </location>
</feature>
<feature type="compositionally biased region" description="Low complexity" evidence="1">
    <location>
        <begin position="533"/>
        <end position="556"/>
    </location>
</feature>
<gene>
    <name evidence="2" type="primary">si:ch73-211e3.1</name>
</gene>
<reference evidence="2" key="1">
    <citation type="submission" date="2025-08" db="UniProtKB">
        <authorList>
            <consortium name="Ensembl"/>
        </authorList>
    </citation>
    <scope>IDENTIFICATION</scope>
</reference>
<proteinExistence type="predicted"/>
<feature type="compositionally biased region" description="Low complexity" evidence="1">
    <location>
        <begin position="129"/>
        <end position="139"/>
    </location>
</feature>
<sequence length="1155" mass="120016">MLLVSPRLVDTPRMEPIADLEDHWRHMIGQSSRSPGLMTHKQLSGSLKRRLTATEGAHQGGLRQGQGPGNGPGLGLNGTSDGSSMTQGPGGPTKRLCLEDVTLAMGTSFQQSSYSGGPSPGGHGGPGSQGSLEGNRLGNGNNGLGSPYSMPPKASPGSGGPGSVGGGQFHPNGSSSSAPSVEQELQDILDELTKNPDPSLQELDLDKILGNKEEQNQGSGPGYIHPHSPKRSPQRTTSHLESHLTHSPGFPQAGSPQVGPSLAGAPYSIPHPSKPVPSPLSASPHHSSSSQNQARSPMLSAALSSRPGSTWHEVSRAQQLQQMASNSNKHLSSNTPIPQNQTQNQPQTQASMPPLSQQGSPWGGQKLPNSSPLHQQPFSPAGSIQSPQGSMSISILAPAPSAGPSPPYRPDKLGSPALAQPPFSPQSTLLPLGNTSTSSTSSNIQGSQANYMPSGGAPTSGATRPSPPYRTDKPHQSPALQSQHQPQPQNQPQTQQPHPYSTQNGSGPNNNISSQLYKAMTAGQPSSLKLLMQQQQQQQHQQQQQQHSNTQQLQTNAQLGQHPSMSKPCGGGVPHQEPSYSFTNTKPLRHFDLDPQQKMGGGGGPPMGPGQGGPPNPMAGYRGMQHGGAAGTPASVAANHAHLLQQRMQQRAAMQQAAAGIMGPQHCREEQTPGMVSRLQDPSVPRPAQTTTNYNLLLKSQLMRKHLQQEQKRQMEQMNGPQMAECQQGPPFTGGGRPLPPDCGGGYPMGGPQLSHGGPLPSGPGRLSLPPGHPGHPGHPGSLTQVGRPIGGFMGGPPGSKQSLYHPPQVGEFVGAGGMPMRQPQLPHGMMGMGGLAGPPRPGMQQQVSRTGMTIGGSGPGSGLPPGHPQHLRQALHHGGGGAPLPRMMFTAQQAHQQQQQQQTAMWPPQQQGGIVNALQQCMPCGDSHMDQSANHQQPRGHVFPGGGGASNGSCGQNPNAQFTQQALRSGMPGGGGGGNNFAPHQGPPSLPSNQGVGVPSLPSRLMQKLGVSVAGQPLPSMVHQGLQAGMRPRGPLSALAGMKPGPLGMIHPGHGMAPPSYPASGAAIAKHPHSHPHQHQHPHGPGYGPGQGNPGHKLPPYEYSQHGQSNGGMGGRPGGGGGGGEVDFIDTLVGSNEDWLNNLTMIDEYLEQNS</sequence>
<feature type="compositionally biased region" description="Low complexity" evidence="1">
    <location>
        <begin position="279"/>
        <end position="290"/>
    </location>
</feature>
<dbReference type="GO" id="GO:0006357">
    <property type="term" value="P:regulation of transcription by RNA polymerase II"/>
    <property type="evidence" value="ECO:0007669"/>
    <property type="project" value="TreeGrafter"/>
</dbReference>
<feature type="compositionally biased region" description="Low complexity" evidence="1">
    <location>
        <begin position="750"/>
        <end position="770"/>
    </location>
</feature>
<dbReference type="AlphaFoldDB" id="A0A8C7KZH4"/>
<feature type="compositionally biased region" description="Polar residues" evidence="1">
    <location>
        <begin position="350"/>
        <end position="360"/>
    </location>
</feature>